<feature type="compositionally biased region" description="Low complexity" evidence="12">
    <location>
        <begin position="1"/>
        <end position="11"/>
    </location>
</feature>
<dbReference type="PANTHER" id="PTHR11537">
    <property type="entry name" value="VOLTAGE-GATED POTASSIUM CHANNEL"/>
    <property type="match status" value="1"/>
</dbReference>
<dbReference type="InterPro" id="IPR028325">
    <property type="entry name" value="VG_K_chnl"/>
</dbReference>
<keyword evidence="6" id="KW-0851">Voltage-gated channel</keyword>
<evidence type="ECO:0000256" key="9">
    <source>
        <dbReference type="ARBA" id="ARBA00023065"/>
    </source>
</evidence>
<feature type="compositionally biased region" description="Low complexity" evidence="12">
    <location>
        <begin position="593"/>
        <end position="603"/>
    </location>
</feature>
<dbReference type="AlphaFoldDB" id="A0A7S1LBP9"/>
<dbReference type="Gene3D" id="1.10.287.70">
    <property type="match status" value="1"/>
</dbReference>
<keyword evidence="7" id="KW-0630">Potassium</keyword>
<evidence type="ECO:0000256" key="2">
    <source>
        <dbReference type="ARBA" id="ARBA00022448"/>
    </source>
</evidence>
<evidence type="ECO:0000313" key="15">
    <source>
        <dbReference type="EMBL" id="CAD9099943.1"/>
    </source>
</evidence>
<dbReference type="GO" id="GO:0008076">
    <property type="term" value="C:voltage-gated potassium channel complex"/>
    <property type="evidence" value="ECO:0007669"/>
    <property type="project" value="InterPro"/>
</dbReference>
<reference evidence="15" key="1">
    <citation type="submission" date="2021-01" db="EMBL/GenBank/DDBJ databases">
        <authorList>
            <person name="Corre E."/>
            <person name="Pelletier E."/>
            <person name="Niang G."/>
            <person name="Scheremetjew M."/>
            <person name="Finn R."/>
            <person name="Kale V."/>
            <person name="Holt S."/>
            <person name="Cochrane G."/>
            <person name="Meng A."/>
            <person name="Brown T."/>
            <person name="Cohen L."/>
        </authorList>
    </citation>
    <scope>NUCLEOTIDE SEQUENCE</scope>
    <source>
        <strain evidence="15">CCAP 1951/1</strain>
    </source>
</reference>
<evidence type="ECO:0000256" key="3">
    <source>
        <dbReference type="ARBA" id="ARBA00022538"/>
    </source>
</evidence>
<evidence type="ECO:0000256" key="10">
    <source>
        <dbReference type="ARBA" id="ARBA00023136"/>
    </source>
</evidence>
<dbReference type="Pfam" id="PF00520">
    <property type="entry name" value="Ion_trans"/>
    <property type="match status" value="1"/>
</dbReference>
<feature type="region of interest" description="Disordered" evidence="12">
    <location>
        <begin position="337"/>
        <end position="387"/>
    </location>
</feature>
<evidence type="ECO:0000256" key="4">
    <source>
        <dbReference type="ARBA" id="ARBA00022692"/>
    </source>
</evidence>
<sequence length="613" mass="66460">MIGRAAAIQGARARRMSDAAVPRDDNPDNPLHGASTSEGPESPRNTTEEELDVLSDGAQPDEAPLSMRELIHGVVAGFPIEREPEDRKWVAASMVVTNFIFVVIGVSVIAFGVETLPQYRNGGLEFDIIEGTCVAIFTVEFVVRLATTPSQMGFWSSPLTWIDLLSILPYYIVLMAGGSGGSQFAAFRVLRLVRVTRIFKLVKNNIGFEAVFESMVSSKEALSLMGFMLIVAVATFSAAIYFAELQDNSFDERENAWIRSNGEVNPFQSMFHAFWWCVVTITTVGYGDDVPITGWGKFIAAMAAVCGVFVISFPTAILGANFADIHARKLAERREKLRKARKMRSDPADPPSGSARPALVVTDTVGQSTSSVSTSVAKPGTTSPMTGPAQLQRRVISYIPDDDVPPRDIVICGLSVLFAPALVLQTQEHDRWALVARREDTFPPPGRNLVLNVILACQAVHDLVSTTLQIHGIDAARCTIAQRPVDRLKISCSLPTALHEVGVRLQTTEFVRPAGHIPVVFFCPDEEAEHQLIADMHSVSLTFEVAYEAADSYQLPLSNYRTATMVRSKNTVSMAKMKPGFLNTEVRASAAPGAASSRASTPGLTASASVDAV</sequence>
<protein>
    <recommendedName>
        <fullName evidence="14">Ion transport domain-containing protein</fullName>
    </recommendedName>
</protein>
<dbReference type="GO" id="GO:0005249">
    <property type="term" value="F:voltage-gated potassium channel activity"/>
    <property type="evidence" value="ECO:0007669"/>
    <property type="project" value="InterPro"/>
</dbReference>
<feature type="compositionally biased region" description="Polar residues" evidence="12">
    <location>
        <begin position="34"/>
        <end position="45"/>
    </location>
</feature>
<feature type="compositionally biased region" description="Low complexity" evidence="12">
    <location>
        <begin position="360"/>
        <end position="376"/>
    </location>
</feature>
<evidence type="ECO:0000256" key="7">
    <source>
        <dbReference type="ARBA" id="ARBA00022958"/>
    </source>
</evidence>
<feature type="transmembrane region" description="Helical" evidence="13">
    <location>
        <begin position="298"/>
        <end position="323"/>
    </location>
</feature>
<gene>
    <name evidence="15" type="ORF">NDES1114_LOCUS6664</name>
</gene>
<dbReference type="GO" id="GO:0001508">
    <property type="term" value="P:action potential"/>
    <property type="evidence" value="ECO:0007669"/>
    <property type="project" value="TreeGrafter"/>
</dbReference>
<dbReference type="InterPro" id="IPR005821">
    <property type="entry name" value="Ion_trans_dom"/>
</dbReference>
<feature type="region of interest" description="Disordered" evidence="12">
    <location>
        <begin position="1"/>
        <end position="59"/>
    </location>
</feature>
<evidence type="ECO:0000256" key="13">
    <source>
        <dbReference type="SAM" id="Phobius"/>
    </source>
</evidence>
<comment type="subcellular location">
    <subcellularLocation>
        <location evidence="1">Membrane</location>
        <topology evidence="1">Multi-pass membrane protein</topology>
    </subcellularLocation>
</comment>
<feature type="region of interest" description="Disordered" evidence="12">
    <location>
        <begin position="593"/>
        <end position="613"/>
    </location>
</feature>
<organism evidence="15">
    <name type="scientific">Neobodo designis</name>
    <name type="common">Flagellated protozoan</name>
    <name type="synonym">Bodo designis</name>
    <dbReference type="NCBI Taxonomy" id="312471"/>
    <lineage>
        <taxon>Eukaryota</taxon>
        <taxon>Discoba</taxon>
        <taxon>Euglenozoa</taxon>
        <taxon>Kinetoplastea</taxon>
        <taxon>Metakinetoplastina</taxon>
        <taxon>Neobodonida</taxon>
        <taxon>Neobodo</taxon>
    </lineage>
</organism>
<proteinExistence type="predicted"/>
<dbReference type="SUPFAM" id="SSF81324">
    <property type="entry name" value="Voltage-gated potassium channels"/>
    <property type="match status" value="1"/>
</dbReference>
<keyword evidence="8 13" id="KW-1133">Transmembrane helix</keyword>
<feature type="transmembrane region" description="Helical" evidence="13">
    <location>
        <begin position="128"/>
        <end position="147"/>
    </location>
</feature>
<keyword evidence="2" id="KW-0813">Transport</keyword>
<evidence type="ECO:0000256" key="8">
    <source>
        <dbReference type="ARBA" id="ARBA00022989"/>
    </source>
</evidence>
<dbReference type="InterPro" id="IPR027359">
    <property type="entry name" value="Volt_channel_dom_sf"/>
</dbReference>
<evidence type="ECO:0000256" key="6">
    <source>
        <dbReference type="ARBA" id="ARBA00022882"/>
    </source>
</evidence>
<feature type="domain" description="Ion transport" evidence="14">
    <location>
        <begin position="95"/>
        <end position="328"/>
    </location>
</feature>
<feature type="transmembrane region" description="Helical" evidence="13">
    <location>
        <begin position="222"/>
        <end position="243"/>
    </location>
</feature>
<evidence type="ECO:0000256" key="5">
    <source>
        <dbReference type="ARBA" id="ARBA00022826"/>
    </source>
</evidence>
<evidence type="ECO:0000259" key="14">
    <source>
        <dbReference type="Pfam" id="PF00520"/>
    </source>
</evidence>
<dbReference type="EMBL" id="HBGF01010056">
    <property type="protein sequence ID" value="CAD9099943.1"/>
    <property type="molecule type" value="Transcribed_RNA"/>
</dbReference>
<keyword evidence="9" id="KW-0406">Ion transport</keyword>
<evidence type="ECO:0000256" key="12">
    <source>
        <dbReference type="SAM" id="MobiDB-lite"/>
    </source>
</evidence>
<dbReference type="PRINTS" id="PR00169">
    <property type="entry name" value="KCHANNEL"/>
</dbReference>
<dbReference type="PANTHER" id="PTHR11537:SF254">
    <property type="entry name" value="POTASSIUM VOLTAGE-GATED CHANNEL PROTEIN SHAB"/>
    <property type="match status" value="1"/>
</dbReference>
<dbReference type="Gene3D" id="1.20.120.350">
    <property type="entry name" value="Voltage-gated potassium channels. Chain C"/>
    <property type="match status" value="1"/>
</dbReference>
<feature type="compositionally biased region" description="Basic and acidic residues" evidence="12">
    <location>
        <begin position="15"/>
        <end position="26"/>
    </location>
</feature>
<keyword evidence="4 13" id="KW-0812">Transmembrane</keyword>
<feature type="transmembrane region" description="Helical" evidence="13">
    <location>
        <begin position="89"/>
        <end position="116"/>
    </location>
</feature>
<keyword evidence="10 13" id="KW-0472">Membrane</keyword>
<accession>A0A7S1LBP9</accession>
<evidence type="ECO:0000256" key="11">
    <source>
        <dbReference type="ARBA" id="ARBA00023303"/>
    </source>
</evidence>
<name>A0A7S1LBP9_NEODS</name>
<keyword evidence="11" id="KW-0407">Ion channel</keyword>
<keyword evidence="5" id="KW-0631">Potassium channel</keyword>
<keyword evidence="3" id="KW-0633">Potassium transport</keyword>
<feature type="compositionally biased region" description="Polar residues" evidence="12">
    <location>
        <begin position="604"/>
        <end position="613"/>
    </location>
</feature>
<evidence type="ECO:0000256" key="1">
    <source>
        <dbReference type="ARBA" id="ARBA00004141"/>
    </source>
</evidence>